<evidence type="ECO:0000259" key="3">
    <source>
        <dbReference type="Pfam" id="PF14238"/>
    </source>
</evidence>
<accession>A0A841HH82</accession>
<dbReference type="EMBL" id="JACHHZ010000001">
    <property type="protein sequence ID" value="MBB6091445.1"/>
    <property type="molecule type" value="Genomic_DNA"/>
</dbReference>
<feature type="compositionally biased region" description="Low complexity" evidence="1">
    <location>
        <begin position="314"/>
        <end position="327"/>
    </location>
</feature>
<protein>
    <recommendedName>
        <fullName evidence="3">DUF4340 domain-containing protein</fullName>
    </recommendedName>
</protein>
<sequence length="359" mass="38078">MTSKRLLLLAAAAVAALVIALQLSHQRSSSSEAVSDTLYPGLKDDLKAVTAVRIFKAGDERALELVHKDGQWSVTERSNYPADAAKVRKLLLAIAEAKPVEEKTSNPENYAALGVEDVSGTAATGSRVELEGTAKPVNLIVGKSGGVKGTYVRRAGEPASWLINESIGASTTAHDWLRASVVDVTADRVQSIHVTTDAKASYTAAKSSRADADFKVEGLPKGKEADAFAVNGLASTLAGLSLADVLPAQDFASEKPSAKATVKTFDGLVVDLDGYSKADKRYVAVRSTYDAALAERFHVTTKTPEPAEGEKAEPAPTTPTESVEAAAKSTNDRLQGWVFEIPDYKYEAIFKPADSLTQK</sequence>
<proteinExistence type="predicted"/>
<dbReference type="Pfam" id="PF14238">
    <property type="entry name" value="DUF4340"/>
    <property type="match status" value="1"/>
</dbReference>
<dbReference type="AlphaFoldDB" id="A0A841HH82"/>
<dbReference type="RefSeq" id="WP_184329244.1">
    <property type="nucleotide sequence ID" value="NZ_JACHHZ010000001.1"/>
</dbReference>
<keyword evidence="5" id="KW-1185">Reference proteome</keyword>
<evidence type="ECO:0000313" key="4">
    <source>
        <dbReference type="EMBL" id="MBB6091445.1"/>
    </source>
</evidence>
<evidence type="ECO:0000256" key="2">
    <source>
        <dbReference type="SAM" id="SignalP"/>
    </source>
</evidence>
<feature type="signal peptide" evidence="2">
    <location>
        <begin position="1"/>
        <end position="20"/>
    </location>
</feature>
<organism evidence="4 5">
    <name type="scientific">Povalibacter uvarum</name>
    <dbReference type="NCBI Taxonomy" id="732238"/>
    <lineage>
        <taxon>Bacteria</taxon>
        <taxon>Pseudomonadati</taxon>
        <taxon>Pseudomonadota</taxon>
        <taxon>Gammaproteobacteria</taxon>
        <taxon>Steroidobacterales</taxon>
        <taxon>Steroidobacteraceae</taxon>
        <taxon>Povalibacter</taxon>
    </lineage>
</organism>
<evidence type="ECO:0000256" key="1">
    <source>
        <dbReference type="SAM" id="MobiDB-lite"/>
    </source>
</evidence>
<dbReference type="InterPro" id="IPR025641">
    <property type="entry name" value="DUF4340"/>
</dbReference>
<feature type="region of interest" description="Disordered" evidence="1">
    <location>
        <begin position="300"/>
        <end position="329"/>
    </location>
</feature>
<gene>
    <name evidence="4" type="ORF">HNQ60_000291</name>
</gene>
<feature type="domain" description="DUF4340" evidence="3">
    <location>
        <begin position="72"/>
        <end position="252"/>
    </location>
</feature>
<comment type="caution">
    <text evidence="4">The sequence shown here is derived from an EMBL/GenBank/DDBJ whole genome shotgun (WGS) entry which is preliminary data.</text>
</comment>
<feature type="chain" id="PRO_5032866851" description="DUF4340 domain-containing protein" evidence="2">
    <location>
        <begin position="21"/>
        <end position="359"/>
    </location>
</feature>
<keyword evidence="2" id="KW-0732">Signal</keyword>
<evidence type="ECO:0000313" key="5">
    <source>
        <dbReference type="Proteomes" id="UP000588068"/>
    </source>
</evidence>
<dbReference type="Proteomes" id="UP000588068">
    <property type="component" value="Unassembled WGS sequence"/>
</dbReference>
<reference evidence="4 5" key="1">
    <citation type="submission" date="2020-08" db="EMBL/GenBank/DDBJ databases">
        <title>Genomic Encyclopedia of Type Strains, Phase IV (KMG-IV): sequencing the most valuable type-strain genomes for metagenomic binning, comparative biology and taxonomic classification.</title>
        <authorList>
            <person name="Goeker M."/>
        </authorList>
    </citation>
    <scope>NUCLEOTIDE SEQUENCE [LARGE SCALE GENOMIC DNA]</scope>
    <source>
        <strain evidence="4 5">DSM 26723</strain>
    </source>
</reference>
<name>A0A841HH82_9GAMM</name>